<dbReference type="InterPro" id="IPR022603">
    <property type="entry name" value="DUF3152"/>
</dbReference>
<keyword evidence="2" id="KW-0449">Lipoprotein</keyword>
<reference evidence="2" key="1">
    <citation type="submission" date="2022-12" db="EMBL/GenBank/DDBJ databases">
        <title>New Phytohabitans aurantiacus sp. RD004123 nov., an actinomycete isolated from soil.</title>
        <authorList>
            <person name="Triningsih D.W."/>
            <person name="Harunari E."/>
            <person name="Igarashi Y."/>
        </authorList>
    </citation>
    <scope>NUCLEOTIDE SEQUENCE</scope>
    <source>
        <strain evidence="2">RD004123</strain>
    </source>
</reference>
<keyword evidence="3" id="KW-1185">Reference proteome</keyword>
<dbReference type="SUPFAM" id="SSF55486">
    <property type="entry name" value="Metalloproteases ('zincins'), catalytic domain"/>
    <property type="match status" value="1"/>
</dbReference>
<organism evidence="2 3">
    <name type="scientific">Phytohabitans aurantiacus</name>
    <dbReference type="NCBI Taxonomy" id="3016789"/>
    <lineage>
        <taxon>Bacteria</taxon>
        <taxon>Bacillati</taxon>
        <taxon>Actinomycetota</taxon>
        <taxon>Actinomycetes</taxon>
        <taxon>Micromonosporales</taxon>
        <taxon>Micromonosporaceae</taxon>
    </lineage>
</organism>
<evidence type="ECO:0000313" key="2">
    <source>
        <dbReference type="EMBL" id="GLH97829.1"/>
    </source>
</evidence>
<evidence type="ECO:0000259" key="1">
    <source>
        <dbReference type="Pfam" id="PF11350"/>
    </source>
</evidence>
<sequence length="264" mass="27962">MRHRQRRTAVLLLLASAAGLVLIDLARGRPVELRVAAPEPTPTTAASVVPAAVALRPTSPSPEPPSPTPVAVATTFPITGPGTFRYADSTGALLGTAGTLRRFRVATEDGLAQDAKSFAASVDQILGDPRSWIAGRQFRLQRVPRSAPAEFTIFLATPATSERMCAAGGLATEQYTSCRLPGQVIINVARWLTAVPDYGAPLAEYQAYAVNHEVGHQLGHGHERCPTPGGPAPVMQQQTLGLKGCVAYGWPYLDGRRYAGPPIP</sequence>
<protein>
    <submittedName>
        <fullName evidence="2">Lipoprotein</fullName>
    </submittedName>
</protein>
<dbReference type="Proteomes" id="UP001144280">
    <property type="component" value="Unassembled WGS sequence"/>
</dbReference>
<evidence type="ECO:0000313" key="3">
    <source>
        <dbReference type="Proteomes" id="UP001144280"/>
    </source>
</evidence>
<dbReference type="EMBL" id="BSDI01000013">
    <property type="protein sequence ID" value="GLH97829.1"/>
    <property type="molecule type" value="Genomic_DNA"/>
</dbReference>
<name>A0ABQ5QVV6_9ACTN</name>
<proteinExistence type="predicted"/>
<dbReference type="Pfam" id="PF11350">
    <property type="entry name" value="DUF3152"/>
    <property type="match status" value="1"/>
</dbReference>
<accession>A0ABQ5QVV6</accession>
<feature type="domain" description="DUF3152" evidence="1">
    <location>
        <begin position="75"/>
        <end position="243"/>
    </location>
</feature>
<comment type="caution">
    <text evidence="2">The sequence shown here is derived from an EMBL/GenBank/DDBJ whole genome shotgun (WGS) entry which is preliminary data.</text>
</comment>
<gene>
    <name evidence="2" type="ORF">Pa4123_31040</name>
</gene>